<feature type="chain" id="PRO_5038953368" evidence="5">
    <location>
        <begin position="20"/>
        <end position="389"/>
    </location>
</feature>
<keyword evidence="5" id="KW-0732">Signal</keyword>
<evidence type="ECO:0000313" key="7">
    <source>
        <dbReference type="EMBL" id="HIW10828.1"/>
    </source>
</evidence>
<dbReference type="GO" id="GO:0016491">
    <property type="term" value="F:oxidoreductase activity"/>
    <property type="evidence" value="ECO:0007669"/>
    <property type="project" value="InterPro"/>
</dbReference>
<dbReference type="GO" id="GO:0016209">
    <property type="term" value="F:antioxidant activity"/>
    <property type="evidence" value="ECO:0007669"/>
    <property type="project" value="InterPro"/>
</dbReference>
<dbReference type="InterPro" id="IPR050553">
    <property type="entry name" value="Thioredoxin_ResA/DsbE_sf"/>
</dbReference>
<dbReference type="SUPFAM" id="SSF52833">
    <property type="entry name" value="Thioredoxin-like"/>
    <property type="match status" value="1"/>
</dbReference>
<dbReference type="CDD" id="cd02966">
    <property type="entry name" value="TlpA_like_family"/>
    <property type="match status" value="1"/>
</dbReference>
<evidence type="ECO:0000313" key="8">
    <source>
        <dbReference type="Proteomes" id="UP000823926"/>
    </source>
</evidence>
<protein>
    <submittedName>
        <fullName evidence="7">TlpA family protein disulfide reductase</fullName>
    </submittedName>
</protein>
<gene>
    <name evidence="7" type="ORF">H9888_04920</name>
</gene>
<reference evidence="7" key="1">
    <citation type="journal article" date="2021" name="PeerJ">
        <title>Extensive microbial diversity within the chicken gut microbiome revealed by metagenomics and culture.</title>
        <authorList>
            <person name="Gilroy R."/>
            <person name="Ravi A."/>
            <person name="Getino M."/>
            <person name="Pursley I."/>
            <person name="Horton D.L."/>
            <person name="Alikhan N.F."/>
            <person name="Baker D."/>
            <person name="Gharbi K."/>
            <person name="Hall N."/>
            <person name="Watson M."/>
            <person name="Adriaenssens E.M."/>
            <person name="Foster-Nyarko E."/>
            <person name="Jarju S."/>
            <person name="Secka A."/>
            <person name="Antonio M."/>
            <person name="Oren A."/>
            <person name="Chaudhuri R.R."/>
            <person name="La Ragione R."/>
            <person name="Hildebrand F."/>
            <person name="Pallen M.J."/>
        </authorList>
    </citation>
    <scope>NUCLEOTIDE SEQUENCE</scope>
    <source>
        <strain evidence="7">ChiBcec15-1070</strain>
    </source>
</reference>
<comment type="caution">
    <text evidence="7">The sequence shown here is derived from an EMBL/GenBank/DDBJ whole genome shotgun (WGS) entry which is preliminary data.</text>
</comment>
<dbReference type="GO" id="GO:0017004">
    <property type="term" value="P:cytochrome complex assembly"/>
    <property type="evidence" value="ECO:0007669"/>
    <property type="project" value="UniProtKB-KW"/>
</dbReference>
<dbReference type="Gene3D" id="3.40.30.10">
    <property type="entry name" value="Glutaredoxin"/>
    <property type="match status" value="1"/>
</dbReference>
<evidence type="ECO:0000259" key="6">
    <source>
        <dbReference type="PROSITE" id="PS51352"/>
    </source>
</evidence>
<feature type="signal peptide" evidence="5">
    <location>
        <begin position="1"/>
        <end position="19"/>
    </location>
</feature>
<dbReference type="Pfam" id="PF00578">
    <property type="entry name" value="AhpC-TSA"/>
    <property type="match status" value="1"/>
</dbReference>
<proteinExistence type="predicted"/>
<dbReference type="InterPro" id="IPR000866">
    <property type="entry name" value="AhpC/TSA"/>
</dbReference>
<feature type="domain" description="Thioredoxin" evidence="6">
    <location>
        <begin position="251"/>
        <end position="389"/>
    </location>
</feature>
<comment type="subcellular location">
    <subcellularLocation>
        <location evidence="1">Cell envelope</location>
    </subcellularLocation>
</comment>
<sequence>MKKQLTSLVILPLLLVACAGGGQKRLTVEVQGMTDDSLICSYFSPATVRERGDMTTFMVGGERQGDKITFSIDMPDNQQVYKVFLAPQNFRADGPHQNMELFLLPGETPYVQAVYEPKSKRIDYTLQGSDDQQRWFDFQKTYDSVQLQLDLLNFAAIMMSPQGLAPEDSIFVAMKRLQEQIDSIKSEYVGANPSDAVSAFVLTTFPNNARFDSLYALTDDRVKQGPLKEWLDLQKELADRANASQKAREAVVEGAQAPDFTLTDVDGKSFTLSSLYGGGKYIVLDFWGTWCSWCMKGMPDMKKAYEQYRNRLEIVGIDCGDKEEVWKKSVEKLQLPWVNVRAEGDDIPVLFGVEAFPTKLVLDPQGAVVARITGEDPAFYTLLDSLATK</sequence>
<name>A0A9D1QE40_9BACT</name>
<evidence type="ECO:0000256" key="5">
    <source>
        <dbReference type="SAM" id="SignalP"/>
    </source>
</evidence>
<accession>A0A9D1QE40</accession>
<evidence type="ECO:0000256" key="2">
    <source>
        <dbReference type="ARBA" id="ARBA00022748"/>
    </source>
</evidence>
<dbReference type="PROSITE" id="PS51352">
    <property type="entry name" value="THIOREDOXIN_2"/>
    <property type="match status" value="1"/>
</dbReference>
<dbReference type="InterPro" id="IPR013766">
    <property type="entry name" value="Thioredoxin_domain"/>
</dbReference>
<keyword evidence="3" id="KW-1015">Disulfide bond</keyword>
<organism evidence="7 8">
    <name type="scientific">Candidatus Rikenella faecigallinarum</name>
    <dbReference type="NCBI Taxonomy" id="2838745"/>
    <lineage>
        <taxon>Bacteria</taxon>
        <taxon>Pseudomonadati</taxon>
        <taxon>Bacteroidota</taxon>
        <taxon>Bacteroidia</taxon>
        <taxon>Bacteroidales</taxon>
        <taxon>Rikenellaceae</taxon>
        <taxon>Rikenella</taxon>
    </lineage>
</organism>
<dbReference type="EMBL" id="DXHL01000021">
    <property type="protein sequence ID" value="HIW10828.1"/>
    <property type="molecule type" value="Genomic_DNA"/>
</dbReference>
<evidence type="ECO:0000256" key="1">
    <source>
        <dbReference type="ARBA" id="ARBA00004196"/>
    </source>
</evidence>
<evidence type="ECO:0000256" key="3">
    <source>
        <dbReference type="ARBA" id="ARBA00023157"/>
    </source>
</evidence>
<dbReference type="GO" id="GO:0030313">
    <property type="term" value="C:cell envelope"/>
    <property type="evidence" value="ECO:0007669"/>
    <property type="project" value="UniProtKB-SubCell"/>
</dbReference>
<dbReference type="AlphaFoldDB" id="A0A9D1QE40"/>
<keyword evidence="4" id="KW-0676">Redox-active center</keyword>
<dbReference type="PROSITE" id="PS51257">
    <property type="entry name" value="PROKAR_LIPOPROTEIN"/>
    <property type="match status" value="1"/>
</dbReference>
<dbReference type="InterPro" id="IPR036249">
    <property type="entry name" value="Thioredoxin-like_sf"/>
</dbReference>
<reference evidence="7" key="2">
    <citation type="submission" date="2021-04" db="EMBL/GenBank/DDBJ databases">
        <authorList>
            <person name="Gilroy R."/>
        </authorList>
    </citation>
    <scope>NUCLEOTIDE SEQUENCE</scope>
    <source>
        <strain evidence="7">ChiBcec15-1070</strain>
    </source>
</reference>
<dbReference type="Proteomes" id="UP000823926">
    <property type="component" value="Unassembled WGS sequence"/>
</dbReference>
<keyword evidence="2" id="KW-0201">Cytochrome c-type biogenesis</keyword>
<evidence type="ECO:0000256" key="4">
    <source>
        <dbReference type="ARBA" id="ARBA00023284"/>
    </source>
</evidence>
<dbReference type="PANTHER" id="PTHR42852">
    <property type="entry name" value="THIOL:DISULFIDE INTERCHANGE PROTEIN DSBE"/>
    <property type="match status" value="1"/>
</dbReference>
<dbReference type="PANTHER" id="PTHR42852:SF6">
    <property type="entry name" value="THIOL:DISULFIDE INTERCHANGE PROTEIN DSBE"/>
    <property type="match status" value="1"/>
</dbReference>